<dbReference type="EMBL" id="LUEZ02000021">
    <property type="protein sequence ID" value="RDB26911.1"/>
    <property type="molecule type" value="Genomic_DNA"/>
</dbReference>
<evidence type="ECO:0000313" key="3">
    <source>
        <dbReference type="Proteomes" id="UP000076154"/>
    </source>
</evidence>
<name>A0A369JX51_HYPMA</name>
<feature type="domain" description="F-box" evidence="1">
    <location>
        <begin position="20"/>
        <end position="68"/>
    </location>
</feature>
<proteinExistence type="predicted"/>
<dbReference type="InParanoid" id="A0A369JX51"/>
<dbReference type="Proteomes" id="UP000076154">
    <property type="component" value="Unassembled WGS sequence"/>
</dbReference>
<sequence>MGPLLFRKSARAAHVIPNTSLLLTELPADVLRAIFEQLEDNDILPLLQLGRIPRIISLVSLITRYRSRFDFEQHISFSSSSHDSLYVNLVSITRLTCRAPPLLNIRNHITDSGVTPILQRIIAALPNVHEARVIYDIPSTRRPSPHSISDCSLGFPFIAAVLGHAPSPPNILVIDAGCAPWLHWTSKRRRFYKASYDSLPRWIRIIGNPILSLWFAADRVYSFFRDPFAQKEQDRRVRVDLQAQLRTPRSTQIIPFDDWTLVIFDADTVTELNITPSQKRSVIPLEQTHLLALHYPILTSLTLGEGASVALSTLLQFLARHPTIRSLVLKRSSIHGIPSPTAMPLLPHSVHLNTLSAPLHIFAHLLPHIDAQSLHTAQIGCFGTPPPLEFDFNQLDHILRVLAAAEESHLKIFHVWLPGGQAAEPWLRSVSSTQLEGEERPERRLVGVRRVVVHAENPRVEPFDESIKPLFTEWFKLFPGLMISKVEGEGYSVNLSVSVT</sequence>
<comment type="caution">
    <text evidence="2">The sequence shown here is derived from an EMBL/GenBank/DDBJ whole genome shotgun (WGS) entry which is preliminary data.</text>
</comment>
<protein>
    <recommendedName>
        <fullName evidence="1">F-box domain-containing protein</fullName>
    </recommendedName>
</protein>
<dbReference type="InterPro" id="IPR001810">
    <property type="entry name" value="F-box_dom"/>
</dbReference>
<organism evidence="2 3">
    <name type="scientific">Hypsizygus marmoreus</name>
    <name type="common">White beech mushroom</name>
    <name type="synonym">Agaricus marmoreus</name>
    <dbReference type="NCBI Taxonomy" id="39966"/>
    <lineage>
        <taxon>Eukaryota</taxon>
        <taxon>Fungi</taxon>
        <taxon>Dikarya</taxon>
        <taxon>Basidiomycota</taxon>
        <taxon>Agaricomycotina</taxon>
        <taxon>Agaricomycetes</taxon>
        <taxon>Agaricomycetidae</taxon>
        <taxon>Agaricales</taxon>
        <taxon>Tricholomatineae</taxon>
        <taxon>Lyophyllaceae</taxon>
        <taxon>Hypsizygus</taxon>
    </lineage>
</organism>
<dbReference type="OrthoDB" id="2990181at2759"/>
<evidence type="ECO:0000259" key="1">
    <source>
        <dbReference type="PROSITE" id="PS50181"/>
    </source>
</evidence>
<keyword evidence="3" id="KW-1185">Reference proteome</keyword>
<dbReference type="PROSITE" id="PS50181">
    <property type="entry name" value="FBOX"/>
    <property type="match status" value="1"/>
</dbReference>
<reference evidence="2" key="1">
    <citation type="submission" date="2018-04" db="EMBL/GenBank/DDBJ databases">
        <title>Whole genome sequencing of Hypsizygus marmoreus.</title>
        <authorList>
            <person name="Choi I.-G."/>
            <person name="Min B."/>
            <person name="Kim J.-G."/>
            <person name="Kim S."/>
            <person name="Oh Y.-L."/>
            <person name="Kong W.-S."/>
            <person name="Park H."/>
            <person name="Jeong J."/>
            <person name="Song E.-S."/>
        </authorList>
    </citation>
    <scope>NUCLEOTIDE SEQUENCE [LARGE SCALE GENOMIC DNA]</scope>
    <source>
        <strain evidence="2">51987-8</strain>
    </source>
</reference>
<gene>
    <name evidence="2" type="ORF">Hypma_004958</name>
</gene>
<accession>A0A369JX51</accession>
<dbReference type="AlphaFoldDB" id="A0A369JX51"/>
<evidence type="ECO:0000313" key="2">
    <source>
        <dbReference type="EMBL" id="RDB26911.1"/>
    </source>
</evidence>